<dbReference type="PATRIC" id="fig|620833.3.peg.1274"/>
<dbReference type="RefSeq" id="WP_005967472.1">
    <property type="nucleotide sequence ID" value="NZ_JH815384.1"/>
</dbReference>
<sequence>MNCKIVQKYWYRTELKGLNEKRILDIIKLLELWEGDVNDC</sequence>
<dbReference type="HOGENOM" id="CLU_219725_0_0_0"/>
<organism evidence="1 2">
    <name type="scientific">Fusobacterium periodonticum D10</name>
    <dbReference type="NCBI Taxonomy" id="620833"/>
    <lineage>
        <taxon>Bacteria</taxon>
        <taxon>Fusobacteriati</taxon>
        <taxon>Fusobacteriota</taxon>
        <taxon>Fusobacteriia</taxon>
        <taxon>Fusobacteriales</taxon>
        <taxon>Fusobacteriaceae</taxon>
        <taxon>Fusobacterium</taxon>
    </lineage>
</organism>
<dbReference type="Proteomes" id="UP000005809">
    <property type="component" value="Unassembled WGS sequence"/>
</dbReference>
<protein>
    <submittedName>
        <fullName evidence="1">Uncharacterized protein</fullName>
    </submittedName>
</protein>
<gene>
    <name evidence="1" type="ORF">FPOG_00271</name>
</gene>
<reference evidence="1 2" key="1">
    <citation type="submission" date="2012-05" db="EMBL/GenBank/DDBJ databases">
        <title>The Genome Sequence of Fusobacterium periodontium Oral Taxon 201 Strain D10.</title>
        <authorList>
            <consortium name="The Broad Institute Genome Sequencing Platform"/>
            <consortium name="The Broad Institute Genome Sequencing Center for Infectious Disease"/>
            <person name="Earl A."/>
            <person name="Ward D."/>
            <person name="Feldgarden M."/>
            <person name="Gevers D."/>
            <person name="Strauss J."/>
            <person name="Sibley C."/>
            <person name="White A."/>
            <person name="Ambrose C.E."/>
            <person name="Allen-Vercoe E."/>
            <person name="Walker B."/>
            <person name="Young S.K."/>
            <person name="Zeng Q."/>
            <person name="Gargeya S."/>
            <person name="Fitzgerald M."/>
            <person name="Haas B."/>
            <person name="Abouelleil A."/>
            <person name="Alvarado L."/>
            <person name="Arachchi H.M."/>
            <person name="Berlin A.M."/>
            <person name="Chapman S.B."/>
            <person name="Goldberg J."/>
            <person name="Griggs A."/>
            <person name="Gujja S."/>
            <person name="Hansen M."/>
            <person name="Howarth C."/>
            <person name="Imamovic A."/>
            <person name="Larimer J."/>
            <person name="McCowan C."/>
            <person name="Montmayeur A."/>
            <person name="Murphy C."/>
            <person name="Neiman D."/>
            <person name="Pearson M."/>
            <person name="Priest M."/>
            <person name="Roberts A."/>
            <person name="Saif S."/>
            <person name="Shea T."/>
            <person name="Sisk P."/>
            <person name="Sykes S."/>
            <person name="Wortman J."/>
            <person name="Nusbaum C."/>
            <person name="Birren B."/>
        </authorList>
    </citation>
    <scope>NUCLEOTIDE SEQUENCE [LARGE SCALE GENOMIC DNA]</scope>
    <source>
        <strain evidence="1 2">D10</strain>
    </source>
</reference>
<evidence type="ECO:0000313" key="1">
    <source>
        <dbReference type="EMBL" id="EKA93481.1"/>
    </source>
</evidence>
<name>K1GPF7_9FUSO</name>
<proteinExistence type="predicted"/>
<accession>K1GPF7</accession>
<evidence type="ECO:0000313" key="2">
    <source>
        <dbReference type="Proteomes" id="UP000005809"/>
    </source>
</evidence>
<comment type="caution">
    <text evidence="1">The sequence shown here is derived from an EMBL/GenBank/DDBJ whole genome shotgun (WGS) entry which is preliminary data.</text>
</comment>
<dbReference type="AlphaFoldDB" id="K1GPF7"/>
<dbReference type="EMBL" id="ACIF01000220">
    <property type="protein sequence ID" value="EKA93481.1"/>
    <property type="molecule type" value="Genomic_DNA"/>
</dbReference>